<dbReference type="Gene3D" id="3.40.1350.10">
    <property type="match status" value="1"/>
</dbReference>
<evidence type="ECO:0000313" key="3">
    <source>
        <dbReference type="EMBL" id="URN93375.1"/>
    </source>
</evidence>
<dbReference type="Pfam" id="PF02021">
    <property type="entry name" value="UPF0102"/>
    <property type="match status" value="1"/>
</dbReference>
<dbReference type="PANTHER" id="PTHR34039:SF1">
    <property type="entry name" value="UPF0102 PROTEIN YRAN"/>
    <property type="match status" value="1"/>
</dbReference>
<dbReference type="CDD" id="cd20736">
    <property type="entry name" value="PoNe_Nuclease"/>
    <property type="match status" value="1"/>
</dbReference>
<dbReference type="NCBIfam" id="NF009150">
    <property type="entry name" value="PRK12497.1-3"/>
    <property type="match status" value="1"/>
</dbReference>
<dbReference type="InterPro" id="IPR003509">
    <property type="entry name" value="UPF0102_YraN-like"/>
</dbReference>
<reference evidence="3" key="1">
    <citation type="submission" date="2022-05" db="EMBL/GenBank/DDBJ databases">
        <title>Novel bacterial taxa in a minimal lignocellulolytic consortium and its capacity to transform plastics disclosed by genome-resolved metagenomics.</title>
        <authorList>
            <person name="Rodriguez C.A.D."/>
            <person name="Diaz-Garcia L."/>
            <person name="Herrera K."/>
            <person name="Tarazona N.A."/>
            <person name="Sproer C."/>
            <person name="Overmann J."/>
            <person name="Jimenez D.J."/>
        </authorList>
    </citation>
    <scope>NUCLEOTIDE SEQUENCE</scope>
    <source>
        <strain evidence="3">MAG5</strain>
    </source>
</reference>
<dbReference type="GO" id="GO:0003676">
    <property type="term" value="F:nucleic acid binding"/>
    <property type="evidence" value="ECO:0007669"/>
    <property type="project" value="InterPro"/>
</dbReference>
<dbReference type="InterPro" id="IPR011335">
    <property type="entry name" value="Restrct_endonuc-II-like"/>
</dbReference>
<evidence type="ECO:0000256" key="2">
    <source>
        <dbReference type="HAMAP-Rule" id="MF_00048"/>
    </source>
</evidence>
<evidence type="ECO:0000313" key="4">
    <source>
        <dbReference type="Proteomes" id="UP001056756"/>
    </source>
</evidence>
<dbReference type="HAMAP" id="MF_00048">
    <property type="entry name" value="UPF0102"/>
    <property type="match status" value="1"/>
</dbReference>
<organism evidence="3 4">
    <name type="scientific">Candidatus Pristimantibacillus lignocellulolyticus</name>
    <dbReference type="NCBI Taxonomy" id="2994561"/>
    <lineage>
        <taxon>Bacteria</taxon>
        <taxon>Bacillati</taxon>
        <taxon>Bacillota</taxon>
        <taxon>Bacilli</taxon>
        <taxon>Bacillales</taxon>
        <taxon>Paenibacillaceae</taxon>
        <taxon>Candidatus Pristimantibacillus</taxon>
    </lineage>
</organism>
<dbReference type="PANTHER" id="PTHR34039">
    <property type="entry name" value="UPF0102 PROTEIN YRAN"/>
    <property type="match status" value="1"/>
</dbReference>
<proteinExistence type="inferred from homology"/>
<dbReference type="Proteomes" id="UP001056756">
    <property type="component" value="Chromosome"/>
</dbReference>
<accession>A0A9J6ZBE3</accession>
<evidence type="ECO:0000256" key="1">
    <source>
        <dbReference type="ARBA" id="ARBA00006738"/>
    </source>
</evidence>
<dbReference type="AlphaFoldDB" id="A0A9J6ZBE3"/>
<sequence>MTLNRKQLGAEGEERASLYLQEQGYIIVQRNWRCSSGEIDIIASKDNQLVFVEVRTRTVYAQGAGVNRYGSVLEAITPRKQMQLRRLAEIYLYQSKLRNISLSFDVVLVERSGEHYTLNHIKHAF</sequence>
<dbReference type="EMBL" id="CP097899">
    <property type="protein sequence ID" value="URN93375.1"/>
    <property type="molecule type" value="Genomic_DNA"/>
</dbReference>
<dbReference type="SUPFAM" id="SSF52980">
    <property type="entry name" value="Restriction endonuclease-like"/>
    <property type="match status" value="1"/>
</dbReference>
<dbReference type="InterPro" id="IPR011856">
    <property type="entry name" value="tRNA_endonuc-like_dom_sf"/>
</dbReference>
<dbReference type="NCBIfam" id="TIGR00252">
    <property type="entry name" value="YraN family protein"/>
    <property type="match status" value="1"/>
</dbReference>
<name>A0A9J6ZBE3_9BACL</name>
<gene>
    <name evidence="3" type="ORF">NAG76_16265</name>
</gene>
<protein>
    <recommendedName>
        <fullName evidence="2">UPF0102 protein NAG76_16265</fullName>
    </recommendedName>
</protein>
<dbReference type="KEGG" id="plig:NAG76_16265"/>
<comment type="similarity">
    <text evidence="1 2">Belongs to the UPF0102 family.</text>
</comment>